<evidence type="ECO:0000259" key="10">
    <source>
        <dbReference type="Pfam" id="PF00712"/>
    </source>
</evidence>
<dbReference type="Pfam" id="PF00712">
    <property type="entry name" value="DNA_pol3_beta"/>
    <property type="match status" value="1"/>
</dbReference>
<evidence type="ECO:0000256" key="7">
    <source>
        <dbReference type="ARBA" id="ARBA00022932"/>
    </source>
</evidence>
<dbReference type="SMART" id="SM00480">
    <property type="entry name" value="POL3Bc"/>
    <property type="match status" value="1"/>
</dbReference>
<evidence type="ECO:0000313" key="14">
    <source>
        <dbReference type="Proteomes" id="UP000078368"/>
    </source>
</evidence>
<evidence type="ECO:0000256" key="1">
    <source>
        <dbReference type="ARBA" id="ARBA00004496"/>
    </source>
</evidence>
<accession>A0A179B431</accession>
<comment type="subcellular location">
    <subcellularLocation>
        <location evidence="1 9">Cytoplasm</location>
    </subcellularLocation>
</comment>
<evidence type="ECO:0000313" key="13">
    <source>
        <dbReference type="EMBL" id="OAP85983.1"/>
    </source>
</evidence>
<sequence>MKLRVEHDVFADAVSWVARTIPSRPSLPVLAGMKIEADKDGSVALSSYDPDISSHAVIEAAVDEPGTTLVHGRLLSDFARALPNKPIDMELKGAKLEVVCGSSHISMQSMPLEDYPSAPPMPEVSGVVDGALWQETVAQVVTAASSDDTLPLLVSVCIEIEGKTMSLMATDRYRLAVRDLTWEPANEDASHRILVRASRLSDIAKALGSVGKVELAIDNSGRTGMIGFSAAGRHNVARLIDGEYPQVRNLFPSEATGYAVIGRQEMLDAIKRARLVVEKNSAVRLSFSEGQVILEAGQGDNAQTSEALEATLHGEDIVMAFNPSFLQEGLGATSAPYVRLSFTSASKPAVLTAQPEIDGEDDQEFRLLLMPIRTYGG</sequence>
<dbReference type="InterPro" id="IPR022634">
    <property type="entry name" value="DNA_polIII_beta_N"/>
</dbReference>
<organism evidence="13 14">
    <name type="scientific">Peptidiphaga gingivicola</name>
    <dbReference type="NCBI Taxonomy" id="2741497"/>
    <lineage>
        <taxon>Bacteria</taxon>
        <taxon>Bacillati</taxon>
        <taxon>Actinomycetota</taxon>
        <taxon>Actinomycetes</taxon>
        <taxon>Actinomycetales</taxon>
        <taxon>Actinomycetaceae</taxon>
        <taxon>Peptidiphaga</taxon>
    </lineage>
</organism>
<dbReference type="InterPro" id="IPR022637">
    <property type="entry name" value="DNA_polIII_beta_cen"/>
</dbReference>
<evidence type="ECO:0000256" key="5">
    <source>
        <dbReference type="ARBA" id="ARBA00022695"/>
    </source>
</evidence>
<comment type="caution">
    <text evidence="13">The sequence shown here is derived from an EMBL/GenBank/DDBJ whole genome shotgun (WGS) entry which is preliminary data.</text>
</comment>
<dbReference type="PANTHER" id="PTHR30478">
    <property type="entry name" value="DNA POLYMERASE III SUBUNIT BETA"/>
    <property type="match status" value="1"/>
</dbReference>
<evidence type="ECO:0000256" key="3">
    <source>
        <dbReference type="ARBA" id="ARBA00022490"/>
    </source>
</evidence>
<proteinExistence type="inferred from homology"/>
<evidence type="ECO:0000259" key="12">
    <source>
        <dbReference type="Pfam" id="PF02768"/>
    </source>
</evidence>
<comment type="function">
    <text evidence="9">Confers DNA tethering and processivity to DNA polymerases and other proteins. Acts as a clamp, forming a ring around DNA (a reaction catalyzed by the clamp-loading complex) which diffuses in an ATP-independent manner freely and bidirectionally along dsDNA. Initially characterized for its ability to contact the catalytic subunit of DNA polymerase III (Pol III), a complex, multichain enzyme responsible for most of the replicative synthesis in bacteria; Pol III exhibits 3'-5' exonuclease proofreading activity. The beta chain is required for initiation of replication as well as for processivity of DNA replication.</text>
</comment>
<keyword evidence="14" id="KW-1185">Reference proteome</keyword>
<dbReference type="GO" id="GO:0005737">
    <property type="term" value="C:cytoplasm"/>
    <property type="evidence" value="ECO:0007669"/>
    <property type="project" value="UniProtKB-SubCell"/>
</dbReference>
<dbReference type="PANTHER" id="PTHR30478:SF0">
    <property type="entry name" value="BETA SLIDING CLAMP"/>
    <property type="match status" value="1"/>
</dbReference>
<dbReference type="CDD" id="cd00140">
    <property type="entry name" value="beta_clamp"/>
    <property type="match status" value="1"/>
</dbReference>
<evidence type="ECO:0000256" key="2">
    <source>
        <dbReference type="ARBA" id="ARBA00010752"/>
    </source>
</evidence>
<name>A0A179B431_9ACTO</name>
<dbReference type="SUPFAM" id="SSF55979">
    <property type="entry name" value="DNA clamp"/>
    <property type="match status" value="3"/>
</dbReference>
<dbReference type="GO" id="GO:0006271">
    <property type="term" value="P:DNA strand elongation involved in DNA replication"/>
    <property type="evidence" value="ECO:0007669"/>
    <property type="project" value="TreeGrafter"/>
</dbReference>
<dbReference type="EMBL" id="LVZK01000001">
    <property type="protein sequence ID" value="OAP85983.1"/>
    <property type="molecule type" value="Genomic_DNA"/>
</dbReference>
<feature type="domain" description="DNA polymerase III beta sliding clamp central" evidence="11">
    <location>
        <begin position="132"/>
        <end position="246"/>
    </location>
</feature>
<dbReference type="Proteomes" id="UP000078368">
    <property type="component" value="Unassembled WGS sequence"/>
</dbReference>
<keyword evidence="5 9" id="KW-0548">Nucleotidyltransferase</keyword>
<protein>
    <recommendedName>
        <fullName evidence="9">Beta sliding clamp</fullName>
    </recommendedName>
</protein>
<dbReference type="AlphaFoldDB" id="A0A179B431"/>
<keyword evidence="6 9" id="KW-0235">DNA replication</keyword>
<keyword evidence="4 9" id="KW-0808">Transferase</keyword>
<dbReference type="GO" id="GO:0008408">
    <property type="term" value="F:3'-5' exonuclease activity"/>
    <property type="evidence" value="ECO:0007669"/>
    <property type="project" value="InterPro"/>
</dbReference>
<feature type="domain" description="DNA polymerase III beta sliding clamp C-terminal" evidence="12">
    <location>
        <begin position="248"/>
        <end position="355"/>
    </location>
</feature>
<gene>
    <name evidence="13" type="ORF">A4H34_02005</name>
</gene>
<evidence type="ECO:0000256" key="8">
    <source>
        <dbReference type="ARBA" id="ARBA00023125"/>
    </source>
</evidence>
<reference evidence="13 14" key="1">
    <citation type="submission" date="2016-04" db="EMBL/GenBank/DDBJ databases">
        <title>Peptidophaga gingivicola gen. nov., sp. nov., isolated from human subgingival plaque.</title>
        <authorList>
            <person name="Beall C.J."/>
            <person name="Mokrzan E.M."/>
            <person name="Griffen A.L."/>
            <person name="Leys E.J."/>
        </authorList>
    </citation>
    <scope>NUCLEOTIDE SEQUENCE [LARGE SCALE GENOMIC DNA]</scope>
    <source>
        <strain evidence="13 14">BA112</strain>
    </source>
</reference>
<dbReference type="Gene3D" id="3.10.150.10">
    <property type="entry name" value="DNA Polymerase III, subunit A, domain 2"/>
    <property type="match status" value="3"/>
</dbReference>
<evidence type="ECO:0000256" key="9">
    <source>
        <dbReference type="PIRNR" id="PIRNR000804"/>
    </source>
</evidence>
<evidence type="ECO:0000259" key="11">
    <source>
        <dbReference type="Pfam" id="PF02767"/>
    </source>
</evidence>
<dbReference type="InterPro" id="IPR046938">
    <property type="entry name" value="DNA_clamp_sf"/>
</dbReference>
<comment type="similarity">
    <text evidence="2 9">Belongs to the beta sliding clamp family.</text>
</comment>
<keyword evidence="7 9" id="KW-0239">DNA-directed DNA polymerase</keyword>
<dbReference type="Pfam" id="PF02767">
    <property type="entry name" value="DNA_pol3_beta_2"/>
    <property type="match status" value="1"/>
</dbReference>
<keyword evidence="8" id="KW-0238">DNA-binding</keyword>
<dbReference type="PIRSF" id="PIRSF000804">
    <property type="entry name" value="DNA_pol_III_b"/>
    <property type="match status" value="1"/>
</dbReference>
<evidence type="ECO:0000256" key="6">
    <source>
        <dbReference type="ARBA" id="ARBA00022705"/>
    </source>
</evidence>
<dbReference type="InterPro" id="IPR022635">
    <property type="entry name" value="DNA_polIII_beta_C"/>
</dbReference>
<dbReference type="GO" id="GO:0003887">
    <property type="term" value="F:DNA-directed DNA polymerase activity"/>
    <property type="evidence" value="ECO:0007669"/>
    <property type="project" value="UniProtKB-UniRule"/>
</dbReference>
<dbReference type="OrthoDB" id="468978at2"/>
<keyword evidence="3 9" id="KW-0963">Cytoplasm</keyword>
<feature type="domain" description="DNA polymerase III beta sliding clamp N-terminal" evidence="10">
    <location>
        <begin position="1"/>
        <end position="117"/>
    </location>
</feature>
<comment type="subunit">
    <text evidence="9">Forms a ring-shaped head-to-tail homodimer around DNA.</text>
</comment>
<dbReference type="STRING" id="1823756.A4H34_02005"/>
<dbReference type="InterPro" id="IPR001001">
    <property type="entry name" value="DNA_polIII_beta"/>
</dbReference>
<dbReference type="RefSeq" id="WP_064230895.1">
    <property type="nucleotide sequence ID" value="NZ_LVZK01000001.1"/>
</dbReference>
<dbReference type="Pfam" id="PF02768">
    <property type="entry name" value="DNA_pol3_beta_3"/>
    <property type="match status" value="1"/>
</dbReference>
<dbReference type="GO" id="GO:0003677">
    <property type="term" value="F:DNA binding"/>
    <property type="evidence" value="ECO:0007669"/>
    <property type="project" value="UniProtKB-UniRule"/>
</dbReference>
<evidence type="ECO:0000256" key="4">
    <source>
        <dbReference type="ARBA" id="ARBA00022679"/>
    </source>
</evidence>
<dbReference type="NCBIfam" id="TIGR00663">
    <property type="entry name" value="dnan"/>
    <property type="match status" value="1"/>
</dbReference>
<dbReference type="GO" id="GO:0009360">
    <property type="term" value="C:DNA polymerase III complex"/>
    <property type="evidence" value="ECO:0007669"/>
    <property type="project" value="InterPro"/>
</dbReference>